<proteinExistence type="predicted"/>
<accession>A0ABV7GFU8</accession>
<evidence type="ECO:0000313" key="2">
    <source>
        <dbReference type="EMBL" id="MFC3138652.1"/>
    </source>
</evidence>
<dbReference type="RefSeq" id="WP_248935847.1">
    <property type="nucleotide sequence ID" value="NZ_JAKILF010000003.1"/>
</dbReference>
<comment type="caution">
    <text evidence="2">The sequence shown here is derived from an EMBL/GenBank/DDBJ whole genome shotgun (WGS) entry which is preliminary data.</text>
</comment>
<evidence type="ECO:0000256" key="1">
    <source>
        <dbReference type="SAM" id="SignalP"/>
    </source>
</evidence>
<dbReference type="EMBL" id="JBHRTD010000012">
    <property type="protein sequence ID" value="MFC3138652.1"/>
    <property type="molecule type" value="Genomic_DNA"/>
</dbReference>
<feature type="signal peptide" evidence="1">
    <location>
        <begin position="1"/>
        <end position="18"/>
    </location>
</feature>
<keyword evidence="1" id="KW-0732">Signal</keyword>
<sequence>MKNFLMCFLLLSTLFATAKAETETGFADLIVQYKQHYSFSGAVLVLKNGKPIFTEAHGYADDVELQEVTL</sequence>
<evidence type="ECO:0008006" key="4">
    <source>
        <dbReference type="Google" id="ProtNLM"/>
    </source>
</evidence>
<reference evidence="3" key="1">
    <citation type="journal article" date="2019" name="Int. J. Syst. Evol. Microbiol.">
        <title>The Global Catalogue of Microorganisms (GCM) 10K type strain sequencing project: providing services to taxonomists for standard genome sequencing and annotation.</title>
        <authorList>
            <consortium name="The Broad Institute Genomics Platform"/>
            <consortium name="The Broad Institute Genome Sequencing Center for Infectious Disease"/>
            <person name="Wu L."/>
            <person name="Ma J."/>
        </authorList>
    </citation>
    <scope>NUCLEOTIDE SEQUENCE [LARGE SCALE GENOMIC DNA]</scope>
    <source>
        <strain evidence="3">KCTC 52277</strain>
    </source>
</reference>
<gene>
    <name evidence="2" type="ORF">ACFOE0_10690</name>
</gene>
<organism evidence="2 3">
    <name type="scientific">Shewanella submarina</name>
    <dbReference type="NCBI Taxonomy" id="2016376"/>
    <lineage>
        <taxon>Bacteria</taxon>
        <taxon>Pseudomonadati</taxon>
        <taxon>Pseudomonadota</taxon>
        <taxon>Gammaproteobacteria</taxon>
        <taxon>Alteromonadales</taxon>
        <taxon>Shewanellaceae</taxon>
        <taxon>Shewanella</taxon>
    </lineage>
</organism>
<dbReference type="Proteomes" id="UP001595621">
    <property type="component" value="Unassembled WGS sequence"/>
</dbReference>
<evidence type="ECO:0000313" key="3">
    <source>
        <dbReference type="Proteomes" id="UP001595621"/>
    </source>
</evidence>
<feature type="chain" id="PRO_5045612726" description="Serine hydrolase" evidence="1">
    <location>
        <begin position="19"/>
        <end position="70"/>
    </location>
</feature>
<protein>
    <recommendedName>
        <fullName evidence="4">Serine hydrolase</fullName>
    </recommendedName>
</protein>
<name>A0ABV7GFU8_9GAMM</name>
<keyword evidence="3" id="KW-1185">Reference proteome</keyword>